<feature type="transmembrane region" description="Helical" evidence="7">
    <location>
        <begin position="98"/>
        <end position="118"/>
    </location>
</feature>
<feature type="transmembrane region" description="Helical" evidence="7">
    <location>
        <begin position="289"/>
        <end position="313"/>
    </location>
</feature>
<keyword evidence="12" id="KW-1185">Reference proteome</keyword>
<evidence type="ECO:0000256" key="2">
    <source>
        <dbReference type="ARBA" id="ARBA00022475"/>
    </source>
</evidence>
<comment type="subcellular location">
    <subcellularLocation>
        <location evidence="1">Cell membrane</location>
        <topology evidence="1">Multi-pass membrane protein</topology>
    </subcellularLocation>
</comment>
<keyword evidence="4 7" id="KW-1133">Transmembrane helix</keyword>
<sequence>MNTTTKSSNGNNGSGGNGNKHHESVNLWRETDYGKWFVADSCTSMSTSIQDFALPLIAQSITGSAVLATLLNSIMTACAAVFRLPGGYLQDRYDRKKLMVIFGMIGFVMFAGCSAMLALSPLGYAALIILALVLGTRTGLLGSTSNTMLRGLVPDAQLPKVMSMNYSRDSAIDLIGAPISSALMMIGNWVPMVANALLNLLEAIASTRITRYWKPEHKHESTNGAAHESLSSRLRSFVIEATSGLKWLLTDPFQRRMLIAEMFCFPCFNAFMLITLLDANQSGTSQGLLLATVLNASLSVSILIGSLIANFMIDRVNGGILVIVDMTMLSICTVTVALVDNAIVKIAILTCALLLFPAGNAVISGFCASIVSPGNQGRVAAGETMLSLGISPIATLLAGVAMQHFGYRATAVTLGVLILLFALPTLTLRPIRTLPKPDKWQEHLDNSPEIHRF</sequence>
<accession>A0A5J5DTI0</accession>
<evidence type="ECO:0000256" key="1">
    <source>
        <dbReference type="ARBA" id="ARBA00004651"/>
    </source>
</evidence>
<dbReference type="Gene3D" id="1.20.1250.20">
    <property type="entry name" value="MFS general substrate transporter like domains"/>
    <property type="match status" value="1"/>
</dbReference>
<evidence type="ECO:0000256" key="6">
    <source>
        <dbReference type="SAM" id="MobiDB-lite"/>
    </source>
</evidence>
<dbReference type="EMBL" id="RZNZ01000014">
    <property type="protein sequence ID" value="KAA8818613.1"/>
    <property type="molecule type" value="Genomic_DNA"/>
</dbReference>
<name>A0A5J5DTI0_9BIFI</name>
<feature type="transmembrane region" description="Helical" evidence="7">
    <location>
        <begin position="384"/>
        <end position="402"/>
    </location>
</feature>
<dbReference type="InterPro" id="IPR020846">
    <property type="entry name" value="MFS_dom"/>
</dbReference>
<dbReference type="OrthoDB" id="4965946at2"/>
<reference evidence="11 12" key="1">
    <citation type="journal article" date="2019" name="Syst. Appl. Microbiol.">
        <title>Characterization of Bifidobacterium species in feaces of the Egyptian fruit bat: Description of B. vespertilionis sp. nov. and B. rousetti sp. nov.</title>
        <authorList>
            <person name="Modesto M."/>
            <person name="Satti M."/>
            <person name="Watanabe K."/>
            <person name="Puglisi E."/>
            <person name="Morelli L."/>
            <person name="Huang C.-H."/>
            <person name="Liou J.-S."/>
            <person name="Miyashita M."/>
            <person name="Tamura T."/>
            <person name="Saito S."/>
            <person name="Mori K."/>
            <person name="Huang L."/>
            <person name="Sciavilla P."/>
            <person name="Sandri C."/>
            <person name="Spiezio C."/>
            <person name="Vitali F."/>
            <person name="Cavalieri D."/>
            <person name="Perpetuini G."/>
            <person name="Tofalo R."/>
            <person name="Bonetti A."/>
            <person name="Arita M."/>
            <person name="Mattarelli P."/>
        </authorList>
    </citation>
    <scope>NUCLEOTIDE SEQUENCE [LARGE SCALE GENOMIC DNA]</scope>
    <source>
        <strain evidence="9 12">RST16</strain>
        <strain evidence="10 11">RST8</strain>
    </source>
</reference>
<evidence type="ECO:0000256" key="4">
    <source>
        <dbReference type="ARBA" id="ARBA00022989"/>
    </source>
</evidence>
<feature type="transmembrane region" description="Helical" evidence="7">
    <location>
        <begin position="346"/>
        <end position="372"/>
    </location>
</feature>
<dbReference type="PANTHER" id="PTHR23513">
    <property type="entry name" value="INTEGRAL MEMBRANE EFFLUX PROTEIN-RELATED"/>
    <property type="match status" value="1"/>
</dbReference>
<protein>
    <submittedName>
        <fullName evidence="10">MFS transporter</fullName>
    </submittedName>
</protein>
<dbReference type="Pfam" id="PF07690">
    <property type="entry name" value="MFS_1"/>
    <property type="match status" value="1"/>
</dbReference>
<organism evidence="10 11">
    <name type="scientific">Bifidobacterium vespertilionis</name>
    <dbReference type="NCBI Taxonomy" id="2562524"/>
    <lineage>
        <taxon>Bacteria</taxon>
        <taxon>Bacillati</taxon>
        <taxon>Actinomycetota</taxon>
        <taxon>Actinomycetes</taxon>
        <taxon>Bifidobacteriales</taxon>
        <taxon>Bifidobacteriaceae</taxon>
        <taxon>Bifidobacterium</taxon>
    </lineage>
</organism>
<feature type="transmembrane region" description="Helical" evidence="7">
    <location>
        <begin position="124"/>
        <end position="149"/>
    </location>
</feature>
<dbReference type="AlphaFoldDB" id="A0A5J5DTI0"/>
<dbReference type="PANTHER" id="PTHR23513:SF6">
    <property type="entry name" value="MAJOR FACILITATOR SUPERFAMILY ASSOCIATED DOMAIN-CONTAINING PROTEIN"/>
    <property type="match status" value="1"/>
</dbReference>
<dbReference type="EMBL" id="RZOA01000012">
    <property type="protein sequence ID" value="KAA8823068.1"/>
    <property type="molecule type" value="Genomic_DNA"/>
</dbReference>
<evidence type="ECO:0000313" key="11">
    <source>
        <dbReference type="Proteomes" id="UP000345527"/>
    </source>
</evidence>
<feature type="region of interest" description="Disordered" evidence="6">
    <location>
        <begin position="1"/>
        <end position="23"/>
    </location>
</feature>
<evidence type="ECO:0000259" key="8">
    <source>
        <dbReference type="PROSITE" id="PS50850"/>
    </source>
</evidence>
<dbReference type="PROSITE" id="PS50850">
    <property type="entry name" value="MFS"/>
    <property type="match status" value="1"/>
</dbReference>
<feature type="domain" description="Major facilitator superfamily (MFS) profile" evidence="8">
    <location>
        <begin position="1"/>
        <end position="433"/>
    </location>
</feature>
<dbReference type="GO" id="GO:0022857">
    <property type="term" value="F:transmembrane transporter activity"/>
    <property type="evidence" value="ECO:0007669"/>
    <property type="project" value="InterPro"/>
</dbReference>
<keyword evidence="3 7" id="KW-0812">Transmembrane</keyword>
<keyword evidence="5 7" id="KW-0472">Membrane</keyword>
<dbReference type="CDD" id="cd06173">
    <property type="entry name" value="MFS_MefA_like"/>
    <property type="match status" value="1"/>
</dbReference>
<evidence type="ECO:0000313" key="12">
    <source>
        <dbReference type="Proteomes" id="UP000374630"/>
    </source>
</evidence>
<evidence type="ECO:0000256" key="5">
    <source>
        <dbReference type="ARBA" id="ARBA00023136"/>
    </source>
</evidence>
<evidence type="ECO:0000313" key="9">
    <source>
        <dbReference type="EMBL" id="KAA8818613.1"/>
    </source>
</evidence>
<evidence type="ECO:0000256" key="7">
    <source>
        <dbReference type="SAM" id="Phobius"/>
    </source>
</evidence>
<dbReference type="SUPFAM" id="SSF103473">
    <property type="entry name" value="MFS general substrate transporter"/>
    <property type="match status" value="1"/>
</dbReference>
<comment type="caution">
    <text evidence="10">The sequence shown here is derived from an EMBL/GenBank/DDBJ whole genome shotgun (WGS) entry which is preliminary data.</text>
</comment>
<dbReference type="InterPro" id="IPR036259">
    <property type="entry name" value="MFS_trans_sf"/>
</dbReference>
<dbReference type="Proteomes" id="UP000345527">
    <property type="component" value="Unassembled WGS sequence"/>
</dbReference>
<evidence type="ECO:0000256" key="3">
    <source>
        <dbReference type="ARBA" id="ARBA00022692"/>
    </source>
</evidence>
<dbReference type="InterPro" id="IPR011701">
    <property type="entry name" value="MFS"/>
</dbReference>
<dbReference type="GO" id="GO:0005886">
    <property type="term" value="C:plasma membrane"/>
    <property type="evidence" value="ECO:0007669"/>
    <property type="project" value="UniProtKB-SubCell"/>
</dbReference>
<gene>
    <name evidence="10" type="ORF">EM848_06850</name>
    <name evidence="9" type="ORF">EMO90_09565</name>
</gene>
<dbReference type="RefSeq" id="WP_150354194.1">
    <property type="nucleotide sequence ID" value="NZ_RZNZ01000014.1"/>
</dbReference>
<keyword evidence="2" id="KW-1003">Cell membrane</keyword>
<dbReference type="Proteomes" id="UP000374630">
    <property type="component" value="Unassembled WGS sequence"/>
</dbReference>
<feature type="transmembrane region" description="Helical" evidence="7">
    <location>
        <begin position="319"/>
        <end position="339"/>
    </location>
</feature>
<feature type="transmembrane region" description="Helical" evidence="7">
    <location>
        <begin position="409"/>
        <end position="428"/>
    </location>
</feature>
<proteinExistence type="predicted"/>
<feature type="transmembrane region" description="Helical" evidence="7">
    <location>
        <begin position="257"/>
        <end position="277"/>
    </location>
</feature>
<evidence type="ECO:0000313" key="10">
    <source>
        <dbReference type="EMBL" id="KAA8823068.1"/>
    </source>
</evidence>